<feature type="coiled-coil region" evidence="3">
    <location>
        <begin position="102"/>
        <end position="136"/>
    </location>
</feature>
<dbReference type="Proteomes" id="UP000838412">
    <property type="component" value="Chromosome 3"/>
</dbReference>
<reference evidence="5" key="1">
    <citation type="submission" date="2022-01" db="EMBL/GenBank/DDBJ databases">
        <authorList>
            <person name="Braso-Vives M."/>
        </authorList>
    </citation>
    <scope>NUCLEOTIDE SEQUENCE</scope>
</reference>
<protein>
    <submittedName>
        <fullName evidence="5">CCDC149 protein</fullName>
    </submittedName>
</protein>
<dbReference type="PANTHER" id="PTHR21682">
    <property type="entry name" value="COILED-COIL DOMAIN-CONTAINING PROTEIN 149"/>
    <property type="match status" value="1"/>
</dbReference>
<feature type="region of interest" description="Disordered" evidence="4">
    <location>
        <begin position="68"/>
        <end position="100"/>
    </location>
</feature>
<dbReference type="AlphaFoldDB" id="A0A8J9ZMQ8"/>
<evidence type="ECO:0000256" key="4">
    <source>
        <dbReference type="SAM" id="MobiDB-lite"/>
    </source>
</evidence>
<dbReference type="PANTHER" id="PTHR21682:SF2">
    <property type="entry name" value="COILED-COIL DOMAIN-CONTAINING PROTEIN 149"/>
    <property type="match status" value="1"/>
</dbReference>
<comment type="similarity">
    <text evidence="1">Belongs to the CCDC149 family.</text>
</comment>
<keyword evidence="2 3" id="KW-0175">Coiled coil</keyword>
<dbReference type="EMBL" id="OV696688">
    <property type="protein sequence ID" value="CAH1258328.1"/>
    <property type="molecule type" value="Genomic_DNA"/>
</dbReference>
<proteinExistence type="inferred from homology"/>
<feature type="region of interest" description="Disordered" evidence="4">
    <location>
        <begin position="523"/>
        <end position="673"/>
    </location>
</feature>
<dbReference type="Pfam" id="PF09789">
    <property type="entry name" value="CC149"/>
    <property type="match status" value="1"/>
</dbReference>
<keyword evidence="6" id="KW-1185">Reference proteome</keyword>
<organism evidence="5 6">
    <name type="scientific">Branchiostoma lanceolatum</name>
    <name type="common">Common lancelet</name>
    <name type="synonym">Amphioxus lanceolatum</name>
    <dbReference type="NCBI Taxonomy" id="7740"/>
    <lineage>
        <taxon>Eukaryota</taxon>
        <taxon>Metazoa</taxon>
        <taxon>Chordata</taxon>
        <taxon>Cephalochordata</taxon>
        <taxon>Leptocardii</taxon>
        <taxon>Amphioxiformes</taxon>
        <taxon>Branchiostomatidae</taxon>
        <taxon>Branchiostoma</taxon>
    </lineage>
</organism>
<gene>
    <name evidence="5" type="primary">CCDC149</name>
    <name evidence="5" type="ORF">BLAG_LOCUS15942</name>
</gene>
<evidence type="ECO:0000313" key="6">
    <source>
        <dbReference type="Proteomes" id="UP000838412"/>
    </source>
</evidence>
<dbReference type="InterPro" id="IPR019179">
    <property type="entry name" value="CC149"/>
</dbReference>
<sequence length="673" mass="74583">MAFNRPTEAQCHMLVNEYQACKRKLESKKEALVIMARELENTQKERDQFKLMADQLRERYQTLRKRYEEKERRDVSVFPHQPKSPTRAPDSLDPAQFSDTRSKSLAQLLSEARTQNKRLLAEGKDLTQKLTEAQGDIKMLRESLARMRVGDEGVGNRHFPKHEREDLVKQLEEARERTEVLERDVQALSDEKEEMSSERNFHRDRAERLNEELNYILRGDEKRIVDIDALRMENKYLQERVKQAQEEKSLLQTTIGKYKQALDRRKGKGILKIGANRTGGVVVSQKQVQQLLDGRLGSIPATPSSVADLQSLAASLVETINDKNMALQHQRNTNKILGNRVNELEKKLKTLEVSGLWSLPGRETGDKAQMGQGLEALIPKKVTPPTRINPFNFPSSQGACAPPPGERQSPVGSAAEPQENGADNNHAQGDTGAISPPPEPLTPPLGDLLSPEESLSSSEACSVVNVSRLVEALICDGQSPERPLSLHLRDRSMSSPERSHRSRRYSSGDLILLEDLVSPTISEQSFGERDRVSITEDPPSCVSDKVSSMSEVTGQQQVMTSEEPEPTGAPDDESIEVTGQEDAAMVSNVSEGAEGVSTFDQSGAEESSALLGATALPEDENFQSEQQLAGGAIQAEELEGAVEKATSKLTHRHGTEEEQSSPIRGDTEPLLPK</sequence>
<name>A0A8J9ZMQ8_BRALA</name>
<evidence type="ECO:0000256" key="3">
    <source>
        <dbReference type="SAM" id="Coils"/>
    </source>
</evidence>
<feature type="compositionally biased region" description="Low complexity" evidence="4">
    <location>
        <begin position="444"/>
        <end position="454"/>
    </location>
</feature>
<evidence type="ECO:0000256" key="1">
    <source>
        <dbReference type="ARBA" id="ARBA00005872"/>
    </source>
</evidence>
<feature type="coiled-coil region" evidence="3">
    <location>
        <begin position="327"/>
        <end position="354"/>
    </location>
</feature>
<evidence type="ECO:0000256" key="2">
    <source>
        <dbReference type="ARBA" id="ARBA00023054"/>
    </source>
</evidence>
<feature type="region of interest" description="Disordered" evidence="4">
    <location>
        <begin position="378"/>
        <end position="454"/>
    </location>
</feature>
<feature type="compositionally biased region" description="Acidic residues" evidence="4">
    <location>
        <begin position="562"/>
        <end position="575"/>
    </location>
</feature>
<dbReference type="OrthoDB" id="5917629at2759"/>
<evidence type="ECO:0000313" key="5">
    <source>
        <dbReference type="EMBL" id="CAH1258328.1"/>
    </source>
</evidence>
<feature type="region of interest" description="Disordered" evidence="4">
    <location>
        <begin position="480"/>
        <end position="504"/>
    </location>
</feature>
<feature type="compositionally biased region" description="Polar residues" evidence="4">
    <location>
        <begin position="545"/>
        <end position="560"/>
    </location>
</feature>
<accession>A0A8J9ZMQ8</accession>
<feature type="coiled-coil region" evidence="3">
    <location>
        <begin position="164"/>
        <end position="261"/>
    </location>
</feature>